<dbReference type="AlphaFoldDB" id="A0AAD7GXN1"/>
<sequence length="70" mass="8103">MRKSKMCCDGGVGRWSRWEPGWRCKLLAGTLRPLNHHSIRSYLHTCLQIPSSFQAMAISPKRKGNTRRFT</sequence>
<proteinExistence type="predicted"/>
<name>A0AAD7GXN1_MYCRO</name>
<gene>
    <name evidence="1" type="ORF">B0H17DRAFT_1033040</name>
</gene>
<accession>A0AAD7GXN1</accession>
<comment type="caution">
    <text evidence="1">The sequence shown here is derived from an EMBL/GenBank/DDBJ whole genome shotgun (WGS) entry which is preliminary data.</text>
</comment>
<protein>
    <submittedName>
        <fullName evidence="1">Uncharacterized protein</fullName>
    </submittedName>
</protein>
<reference evidence="1" key="1">
    <citation type="submission" date="2023-03" db="EMBL/GenBank/DDBJ databases">
        <title>Massive genome expansion in bonnet fungi (Mycena s.s.) driven by repeated elements and novel gene families across ecological guilds.</title>
        <authorList>
            <consortium name="Lawrence Berkeley National Laboratory"/>
            <person name="Harder C.B."/>
            <person name="Miyauchi S."/>
            <person name="Viragh M."/>
            <person name="Kuo A."/>
            <person name="Thoen E."/>
            <person name="Andreopoulos B."/>
            <person name="Lu D."/>
            <person name="Skrede I."/>
            <person name="Drula E."/>
            <person name="Henrissat B."/>
            <person name="Morin E."/>
            <person name="Kohler A."/>
            <person name="Barry K."/>
            <person name="LaButti K."/>
            <person name="Morin E."/>
            <person name="Salamov A."/>
            <person name="Lipzen A."/>
            <person name="Mereny Z."/>
            <person name="Hegedus B."/>
            <person name="Baldrian P."/>
            <person name="Stursova M."/>
            <person name="Weitz H."/>
            <person name="Taylor A."/>
            <person name="Grigoriev I.V."/>
            <person name="Nagy L.G."/>
            <person name="Martin F."/>
            <person name="Kauserud H."/>
        </authorList>
    </citation>
    <scope>NUCLEOTIDE SEQUENCE</scope>
    <source>
        <strain evidence="1">CBHHK067</strain>
    </source>
</reference>
<keyword evidence="2" id="KW-1185">Reference proteome</keyword>
<organism evidence="1 2">
    <name type="scientific">Mycena rosella</name>
    <name type="common">Pink bonnet</name>
    <name type="synonym">Agaricus rosellus</name>
    <dbReference type="NCBI Taxonomy" id="1033263"/>
    <lineage>
        <taxon>Eukaryota</taxon>
        <taxon>Fungi</taxon>
        <taxon>Dikarya</taxon>
        <taxon>Basidiomycota</taxon>
        <taxon>Agaricomycotina</taxon>
        <taxon>Agaricomycetes</taxon>
        <taxon>Agaricomycetidae</taxon>
        <taxon>Agaricales</taxon>
        <taxon>Marasmiineae</taxon>
        <taxon>Mycenaceae</taxon>
        <taxon>Mycena</taxon>
    </lineage>
</organism>
<dbReference type="Proteomes" id="UP001221757">
    <property type="component" value="Unassembled WGS sequence"/>
</dbReference>
<evidence type="ECO:0000313" key="1">
    <source>
        <dbReference type="EMBL" id="KAJ7707544.1"/>
    </source>
</evidence>
<dbReference type="EMBL" id="JARKIE010000005">
    <property type="protein sequence ID" value="KAJ7707544.1"/>
    <property type="molecule type" value="Genomic_DNA"/>
</dbReference>
<evidence type="ECO:0000313" key="2">
    <source>
        <dbReference type="Proteomes" id="UP001221757"/>
    </source>
</evidence>